<name>A0A0B2WGC8_METAS</name>
<dbReference type="GO" id="GO:0005975">
    <property type="term" value="P:carbohydrate metabolic process"/>
    <property type="evidence" value="ECO:0007669"/>
    <property type="project" value="InterPro"/>
</dbReference>
<evidence type="ECO:0000313" key="4">
    <source>
        <dbReference type="Proteomes" id="UP000030816"/>
    </source>
</evidence>
<dbReference type="HOGENOM" id="CLU_027506_3_0_1"/>
<evidence type="ECO:0000259" key="2">
    <source>
        <dbReference type="PROSITE" id="PS51762"/>
    </source>
</evidence>
<dbReference type="GO" id="GO:0004553">
    <property type="term" value="F:hydrolase activity, hydrolyzing O-glycosyl compounds"/>
    <property type="evidence" value="ECO:0007669"/>
    <property type="project" value="InterPro"/>
</dbReference>
<feature type="chain" id="PRO_5002081140" evidence="1">
    <location>
        <begin position="23"/>
        <end position="279"/>
    </location>
</feature>
<evidence type="ECO:0000313" key="3">
    <source>
        <dbReference type="EMBL" id="KHN95061.1"/>
    </source>
</evidence>
<proteinExistence type="predicted"/>
<organism evidence="3 4">
    <name type="scientific">Metarhizium album (strain ARSEF 1941)</name>
    <dbReference type="NCBI Taxonomy" id="1081103"/>
    <lineage>
        <taxon>Eukaryota</taxon>
        <taxon>Fungi</taxon>
        <taxon>Dikarya</taxon>
        <taxon>Ascomycota</taxon>
        <taxon>Pezizomycotina</taxon>
        <taxon>Sordariomycetes</taxon>
        <taxon>Hypocreomycetidae</taxon>
        <taxon>Hypocreales</taxon>
        <taxon>Clavicipitaceae</taxon>
        <taxon>Metarhizium</taxon>
    </lineage>
</organism>
<dbReference type="CDD" id="cd02183">
    <property type="entry name" value="GH16_fungal_CRH1_transglycosylase"/>
    <property type="match status" value="1"/>
</dbReference>
<feature type="signal peptide" evidence="1">
    <location>
        <begin position="1"/>
        <end position="22"/>
    </location>
</feature>
<dbReference type="SUPFAM" id="SSF49899">
    <property type="entry name" value="Concanavalin A-like lectins/glucanases"/>
    <property type="match status" value="1"/>
</dbReference>
<comment type="caution">
    <text evidence="3">The sequence shown here is derived from an EMBL/GenBank/DDBJ whole genome shotgun (WGS) entry which is preliminary data.</text>
</comment>
<accession>A0A0B2WGC8</accession>
<dbReference type="GeneID" id="63741565"/>
<dbReference type="STRING" id="1081103.A0A0B2WGC8"/>
<dbReference type="OrthoDB" id="4781at2759"/>
<dbReference type="EMBL" id="AZHE01000027">
    <property type="protein sequence ID" value="KHN95061.1"/>
    <property type="molecule type" value="Genomic_DNA"/>
</dbReference>
<keyword evidence="4" id="KW-1185">Reference proteome</keyword>
<dbReference type="PROSITE" id="PS51762">
    <property type="entry name" value="GH16_2"/>
    <property type="match status" value="1"/>
</dbReference>
<dbReference type="PANTHER" id="PTHR10963:SF68">
    <property type="entry name" value="GLYCOSIDASE CRH1-RELATED"/>
    <property type="match status" value="1"/>
</dbReference>
<dbReference type="InterPro" id="IPR000757">
    <property type="entry name" value="Beta-glucanase-like"/>
</dbReference>
<reference evidence="3 4" key="1">
    <citation type="journal article" date="2014" name="Proc. Natl. Acad. Sci. U.S.A.">
        <title>Trajectory and genomic determinants of fungal-pathogen speciation and host adaptation.</title>
        <authorList>
            <person name="Hu X."/>
            <person name="Xiao G."/>
            <person name="Zheng P."/>
            <person name="Shang Y."/>
            <person name="Su Y."/>
            <person name="Zhang X."/>
            <person name="Liu X."/>
            <person name="Zhan S."/>
            <person name="St Leger R.J."/>
            <person name="Wang C."/>
        </authorList>
    </citation>
    <scope>NUCLEOTIDE SEQUENCE [LARGE SCALE GENOMIC DNA]</scope>
    <source>
        <strain evidence="3 4">ARSEF 1941</strain>
    </source>
</reference>
<dbReference type="RefSeq" id="XP_040676127.1">
    <property type="nucleotide sequence ID" value="XM_040825908.1"/>
</dbReference>
<dbReference type="Gene3D" id="2.60.120.200">
    <property type="match status" value="1"/>
</dbReference>
<keyword evidence="1" id="KW-0732">Signal</keyword>
<feature type="domain" description="GH16" evidence="2">
    <location>
        <begin position="30"/>
        <end position="243"/>
    </location>
</feature>
<dbReference type="GO" id="GO:0016757">
    <property type="term" value="F:glycosyltransferase activity"/>
    <property type="evidence" value="ECO:0007669"/>
    <property type="project" value="TreeGrafter"/>
</dbReference>
<dbReference type="PANTHER" id="PTHR10963">
    <property type="entry name" value="GLYCOSYL HYDROLASE-RELATED"/>
    <property type="match status" value="1"/>
</dbReference>
<dbReference type="InterPro" id="IPR050546">
    <property type="entry name" value="Glycosyl_Hydrlase_16"/>
</dbReference>
<evidence type="ECO:0000256" key="1">
    <source>
        <dbReference type="SAM" id="SignalP"/>
    </source>
</evidence>
<dbReference type="GO" id="GO:0009277">
    <property type="term" value="C:fungal-type cell wall"/>
    <property type="evidence" value="ECO:0007669"/>
    <property type="project" value="TreeGrafter"/>
</dbReference>
<gene>
    <name evidence="3" type="ORF">MAM_07110</name>
</gene>
<dbReference type="GO" id="GO:0031505">
    <property type="term" value="P:fungal-type cell wall organization"/>
    <property type="evidence" value="ECO:0007669"/>
    <property type="project" value="TreeGrafter"/>
</dbReference>
<dbReference type="Proteomes" id="UP000030816">
    <property type="component" value="Unassembled WGS sequence"/>
</dbReference>
<protein>
    <submittedName>
        <fullName evidence="3">Cell wall glucanosyltransferase Mwg2</fullName>
    </submittedName>
</protein>
<sequence length="279" mass="30003">MLSAGGIASLLILAASAGLGSAQTFGKCNPRERDACPPDNAFGNRAAPCELERDLCGIFTGNDGSDVTYGSRGAAFKIEKPSDAPTVQSSNYIFFGRVDAFMRAAPGSGIITSLVLQSDDLDEIDWEFIGSDNTQVQTNYFSKGNTSTYDRGQFHDVSDPVGSTHKYTIEWTRTRLVWSIDGKPVRTLLASECKPGTASGFPETPMQVKLGTWVAGKEGAAPGTIQWAGGYADWSKKPFVAYYKDVTIADYAGGDGPGRAAERYVYGDRSGTWQSIRIE</sequence>
<dbReference type="AlphaFoldDB" id="A0A0B2WGC8"/>
<dbReference type="InterPro" id="IPR013320">
    <property type="entry name" value="ConA-like_dom_sf"/>
</dbReference>
<dbReference type="Pfam" id="PF00722">
    <property type="entry name" value="Glyco_hydro_16"/>
    <property type="match status" value="1"/>
</dbReference>
<keyword evidence="3" id="KW-0808">Transferase</keyword>